<accession>A0A0H4R3I3</accession>
<keyword evidence="3" id="KW-1185">Reference proteome</keyword>
<reference evidence="3" key="2">
    <citation type="submission" date="2015-07" db="EMBL/GenBank/DDBJ databases">
        <title>Lactobacillus ginsenosidimutans/EMML 3141/ whole genome sequencing.</title>
        <authorList>
            <person name="Kim M.K."/>
            <person name="Im W.-T."/>
            <person name="Srinivasan S."/>
            <person name="Lee J.-J."/>
        </authorList>
    </citation>
    <scope>NUCLEOTIDE SEQUENCE [LARGE SCALE GENOMIC DNA]</scope>
    <source>
        <strain evidence="3">EMML 3041</strain>
    </source>
</reference>
<reference evidence="2" key="1">
    <citation type="submission" date="2015-07" db="EMBL/GenBank/DDBJ databases">
        <title>Lactobacillus ginsenosidimutans EMML 3041 whole genome sequencing.</title>
        <authorList>
            <person name="Kim M.K."/>
            <person name="Im W.-T."/>
            <person name="Srinivasan S."/>
            <person name="Lee J.-J."/>
        </authorList>
    </citation>
    <scope>NUCLEOTIDE SEQUENCE</scope>
    <source>
        <strain evidence="2">EMML 3041</strain>
    </source>
</reference>
<dbReference type="RefSeq" id="WP_048702370.1">
    <property type="nucleotide sequence ID" value="NZ_CP012034.1"/>
</dbReference>
<gene>
    <name evidence="1" type="ORF">ABM34_00190</name>
    <name evidence="2" type="ORF">ABM34_12825</name>
</gene>
<evidence type="ECO:0000313" key="2">
    <source>
        <dbReference type="EMBL" id="AKP68335.1"/>
    </source>
</evidence>
<dbReference type="KEGG" id="lgn:ABM34_12825"/>
<dbReference type="PATRIC" id="fig|1007676.4.peg.2598"/>
<proteinExistence type="predicted"/>
<dbReference type="Proteomes" id="UP000036106">
    <property type="component" value="Chromosome"/>
</dbReference>
<dbReference type="STRING" id="1007676.ABM34_00190"/>
<evidence type="ECO:0000313" key="1">
    <source>
        <dbReference type="EMBL" id="AKP66127.1"/>
    </source>
</evidence>
<dbReference type="AlphaFoldDB" id="A0A0H4R3I3"/>
<sequence length="77" mass="9201">MIKPQEYRLKLTDEDIDDLYWLDKSDPYFHDGYIYGYLLPYTTGYALVGRPIELSEDCIRPEFWLHILALDRLEAVD</sequence>
<name>A0A0H4R3I3_9LACO</name>
<evidence type="ECO:0000313" key="3">
    <source>
        <dbReference type="Proteomes" id="UP000036106"/>
    </source>
</evidence>
<dbReference type="KEGG" id="lgn:ABM34_00190"/>
<dbReference type="EMBL" id="CP012034">
    <property type="protein sequence ID" value="AKP68335.1"/>
    <property type="molecule type" value="Genomic_DNA"/>
</dbReference>
<organism evidence="2 3">
    <name type="scientific">Companilactobacillus ginsenosidimutans</name>
    <dbReference type="NCBI Taxonomy" id="1007676"/>
    <lineage>
        <taxon>Bacteria</taxon>
        <taxon>Bacillati</taxon>
        <taxon>Bacillota</taxon>
        <taxon>Bacilli</taxon>
        <taxon>Lactobacillales</taxon>
        <taxon>Lactobacillaceae</taxon>
        <taxon>Companilactobacillus</taxon>
    </lineage>
</organism>
<protein>
    <submittedName>
        <fullName evidence="2">Uncharacterized protein</fullName>
    </submittedName>
</protein>
<dbReference type="EMBL" id="CP012034">
    <property type="protein sequence ID" value="AKP66127.1"/>
    <property type="molecule type" value="Genomic_DNA"/>
</dbReference>
<dbReference type="OrthoDB" id="2297192at2"/>